<dbReference type="EMBL" id="LAVV01000555">
    <property type="protein sequence ID" value="KNZ64259.1"/>
    <property type="molecule type" value="Genomic_DNA"/>
</dbReference>
<dbReference type="GO" id="GO:0032456">
    <property type="term" value="P:endocytic recycling"/>
    <property type="evidence" value="ECO:0007669"/>
    <property type="project" value="TreeGrafter"/>
</dbReference>
<gene>
    <name evidence="8" type="ORF">VP01_104g7</name>
</gene>
<dbReference type="PANTHER" id="PTHR14190">
    <property type="entry name" value="SUPPRESSOR OF ACTIN MUTATIONS 2/VACUOLAR PROTEIN SORTING 52"/>
    <property type="match status" value="1"/>
</dbReference>
<dbReference type="GO" id="GO:0015031">
    <property type="term" value="P:protein transport"/>
    <property type="evidence" value="ECO:0007669"/>
    <property type="project" value="UniProtKB-KW"/>
</dbReference>
<dbReference type="Pfam" id="PF20655">
    <property type="entry name" value="Vps52_C"/>
    <property type="match status" value="1"/>
</dbReference>
<dbReference type="GO" id="GO:0006896">
    <property type="term" value="P:Golgi to vacuole transport"/>
    <property type="evidence" value="ECO:0007669"/>
    <property type="project" value="TreeGrafter"/>
</dbReference>
<evidence type="ECO:0000313" key="9">
    <source>
        <dbReference type="Proteomes" id="UP000037035"/>
    </source>
</evidence>
<dbReference type="OrthoDB" id="19482at2759"/>
<proteinExistence type="inferred from homology"/>
<feature type="domain" description="Vps52 coiled-coil" evidence="6">
    <location>
        <begin position="106"/>
        <end position="257"/>
    </location>
</feature>
<sequence>MAESTVLSALGIGSSDGLSPHALSNLILASFQNLQISPEDFPEIAPHAAQLSADIEQAYVLQSQRAEKLANDVEQFCESMQVGNRNMRTSRPKLNSYVYSKSSGELLDLLSELLAHFQADLSSVSTSIAQLQGRSKLIENRLEGRRLLEHKLSPFIYNTVIPPSLISTIMSSEPGEAWLPAIEELEVRLVSLRTSSFEKRPIDSSDHVADKLRLVAAYKIRSFFINAFIPFRTSITTNLQITQSSFLLKYRPLFAFLQRHSARIAHEVQKVYVGTARWYFETSFRRYVRALDKIKARGWAKVGLVGDPQSTPTAFDDSVILQSKLNGAGVILAYLAEDSSFQQSPEALFRSLSLVAIDNAISEWSFANHFFGQPSVGIHQMTESGSTLFPAGSRQDLGRFSISGSSTTMVRKDSFVSSMADSESYMTGTPSEMNSNGGLNEQKSQTAIDLIFKQVIEPVFEYHKTFTSSLLSMNDLPDTNSIYAMIQLNEGLLSATSRNCAAFEMHLMAIKMKLWPIFQGKMNKEVESVGLLSQKKEPNVKLVCQKYVWFFSTMMGLESTREDTSLAAAGSESKLLNELIKLRDTLVSFIQQHAQKLSGLTDASRQDFLRSVYQDVQTGLMVCLSLQSCTQSGRSCVLERAGLARKMILRICNVDHQNSTLVQINIYKKKDKKMECLES</sequence>
<dbReference type="AlphaFoldDB" id="A0A0L6VU65"/>
<dbReference type="GO" id="GO:0005829">
    <property type="term" value="C:cytosol"/>
    <property type="evidence" value="ECO:0007669"/>
    <property type="project" value="GOC"/>
</dbReference>
<evidence type="ECO:0000259" key="6">
    <source>
        <dbReference type="Pfam" id="PF04129"/>
    </source>
</evidence>
<name>A0A0L6VU65_9BASI</name>
<dbReference type="GO" id="GO:0042147">
    <property type="term" value="P:retrograde transport, endosome to Golgi"/>
    <property type="evidence" value="ECO:0007669"/>
    <property type="project" value="TreeGrafter"/>
</dbReference>
<evidence type="ECO:0000256" key="4">
    <source>
        <dbReference type="ARBA" id="ARBA00022927"/>
    </source>
</evidence>
<dbReference type="GO" id="GO:0000938">
    <property type="term" value="C:GARP complex"/>
    <property type="evidence" value="ECO:0007669"/>
    <property type="project" value="TreeGrafter"/>
</dbReference>
<comment type="similarity">
    <text evidence="2">Belongs to the VPS52 family.</text>
</comment>
<dbReference type="PANTHER" id="PTHR14190:SF7">
    <property type="entry name" value="VACUOLAR PROTEIN SORTING-ASSOCIATED PROTEIN 52 HOMOLOG"/>
    <property type="match status" value="1"/>
</dbReference>
<protein>
    <submittedName>
        <fullName evidence="8">Uncharacterized protein</fullName>
    </submittedName>
</protein>
<comment type="subcellular location">
    <subcellularLocation>
        <location evidence="1">Golgi apparatus</location>
        <location evidence="1">trans-Golgi network</location>
    </subcellularLocation>
</comment>
<dbReference type="InterPro" id="IPR048361">
    <property type="entry name" value="Vps52_C"/>
</dbReference>
<dbReference type="Proteomes" id="UP000037035">
    <property type="component" value="Unassembled WGS sequence"/>
</dbReference>
<keyword evidence="4" id="KW-0653">Protein transport</keyword>
<evidence type="ECO:0000256" key="3">
    <source>
        <dbReference type="ARBA" id="ARBA00022448"/>
    </source>
</evidence>
<evidence type="ECO:0000256" key="5">
    <source>
        <dbReference type="ARBA" id="ARBA00023034"/>
    </source>
</evidence>
<evidence type="ECO:0000256" key="1">
    <source>
        <dbReference type="ARBA" id="ARBA00004601"/>
    </source>
</evidence>
<reference evidence="8 9" key="1">
    <citation type="submission" date="2015-08" db="EMBL/GenBank/DDBJ databases">
        <title>Next Generation Sequencing and Analysis of the Genome of Puccinia sorghi L Schw, the Causal Agent of Maize Common Rust.</title>
        <authorList>
            <person name="Rochi L."/>
            <person name="Burguener G."/>
            <person name="Darino M."/>
            <person name="Turjanski A."/>
            <person name="Kreff E."/>
            <person name="Dieguez M.J."/>
            <person name="Sacco F."/>
        </authorList>
    </citation>
    <scope>NUCLEOTIDE SEQUENCE [LARGE SCALE GENOMIC DNA]</scope>
    <source>
        <strain evidence="8 9">RO10H11247</strain>
    </source>
</reference>
<evidence type="ECO:0000259" key="7">
    <source>
        <dbReference type="Pfam" id="PF20655"/>
    </source>
</evidence>
<dbReference type="InterPro" id="IPR048319">
    <property type="entry name" value="Vps52_CC"/>
</dbReference>
<dbReference type="STRING" id="27349.A0A0L6VU65"/>
<organism evidence="8 9">
    <name type="scientific">Puccinia sorghi</name>
    <dbReference type="NCBI Taxonomy" id="27349"/>
    <lineage>
        <taxon>Eukaryota</taxon>
        <taxon>Fungi</taxon>
        <taxon>Dikarya</taxon>
        <taxon>Basidiomycota</taxon>
        <taxon>Pucciniomycotina</taxon>
        <taxon>Pucciniomycetes</taxon>
        <taxon>Pucciniales</taxon>
        <taxon>Pucciniaceae</taxon>
        <taxon>Puccinia</taxon>
    </lineage>
</organism>
<dbReference type="VEuPathDB" id="FungiDB:VP01_104g7"/>
<dbReference type="InterPro" id="IPR007258">
    <property type="entry name" value="Vps52"/>
</dbReference>
<comment type="caution">
    <text evidence="8">The sequence shown here is derived from an EMBL/GenBank/DDBJ whole genome shotgun (WGS) entry which is preliminary data.</text>
</comment>
<keyword evidence="5" id="KW-0333">Golgi apparatus</keyword>
<accession>A0A0L6VU65</accession>
<dbReference type="GO" id="GO:0019905">
    <property type="term" value="F:syntaxin binding"/>
    <property type="evidence" value="ECO:0007669"/>
    <property type="project" value="TreeGrafter"/>
</dbReference>
<keyword evidence="9" id="KW-1185">Reference proteome</keyword>
<evidence type="ECO:0000313" key="8">
    <source>
        <dbReference type="EMBL" id="KNZ64259.1"/>
    </source>
</evidence>
<evidence type="ECO:0000256" key="2">
    <source>
        <dbReference type="ARBA" id="ARBA00008180"/>
    </source>
</evidence>
<feature type="domain" description="Vps52 C-terminal" evidence="7">
    <location>
        <begin position="446"/>
        <end position="621"/>
    </location>
</feature>
<keyword evidence="3" id="KW-0813">Transport</keyword>
<dbReference type="Pfam" id="PF04129">
    <property type="entry name" value="Vps52_CC"/>
    <property type="match status" value="1"/>
</dbReference>